<protein>
    <submittedName>
        <fullName evidence="1">Uncharacterized protein</fullName>
    </submittedName>
</protein>
<sequence length="94" mass="11001">MRKQGIHASPSPDGVVFMIKSYESRHTCIRKFEKRNANSIWIVKKLKQYLNVDLNMSYDLMSNELITKFVIEAHSYTIIQGQKKKGKKLKIIML</sequence>
<accession>A0A445CGU0</accession>
<organism evidence="1 2">
    <name type="scientific">Arachis hypogaea</name>
    <name type="common">Peanut</name>
    <dbReference type="NCBI Taxonomy" id="3818"/>
    <lineage>
        <taxon>Eukaryota</taxon>
        <taxon>Viridiplantae</taxon>
        <taxon>Streptophyta</taxon>
        <taxon>Embryophyta</taxon>
        <taxon>Tracheophyta</taxon>
        <taxon>Spermatophyta</taxon>
        <taxon>Magnoliopsida</taxon>
        <taxon>eudicotyledons</taxon>
        <taxon>Gunneridae</taxon>
        <taxon>Pentapetalae</taxon>
        <taxon>rosids</taxon>
        <taxon>fabids</taxon>
        <taxon>Fabales</taxon>
        <taxon>Fabaceae</taxon>
        <taxon>Papilionoideae</taxon>
        <taxon>50 kb inversion clade</taxon>
        <taxon>dalbergioids sensu lato</taxon>
        <taxon>Dalbergieae</taxon>
        <taxon>Pterocarpus clade</taxon>
        <taxon>Arachis</taxon>
    </lineage>
</organism>
<dbReference type="Proteomes" id="UP000289738">
    <property type="component" value="Chromosome A07"/>
</dbReference>
<gene>
    <name evidence="1" type="ORF">Ahy_A07g036725</name>
</gene>
<name>A0A445CGU0_ARAHY</name>
<reference evidence="1 2" key="1">
    <citation type="submission" date="2019-01" db="EMBL/GenBank/DDBJ databases">
        <title>Sequencing of cultivated peanut Arachis hypogaea provides insights into genome evolution and oil improvement.</title>
        <authorList>
            <person name="Chen X."/>
        </authorList>
    </citation>
    <scope>NUCLEOTIDE SEQUENCE [LARGE SCALE GENOMIC DNA]</scope>
    <source>
        <strain evidence="2">cv. Fuhuasheng</strain>
        <tissue evidence="1">Leaves</tissue>
    </source>
</reference>
<evidence type="ECO:0000313" key="1">
    <source>
        <dbReference type="EMBL" id="RYR50146.1"/>
    </source>
</evidence>
<dbReference type="AlphaFoldDB" id="A0A445CGU0"/>
<dbReference type="EMBL" id="SDMP01000007">
    <property type="protein sequence ID" value="RYR50146.1"/>
    <property type="molecule type" value="Genomic_DNA"/>
</dbReference>
<keyword evidence="2" id="KW-1185">Reference proteome</keyword>
<comment type="caution">
    <text evidence="1">The sequence shown here is derived from an EMBL/GenBank/DDBJ whole genome shotgun (WGS) entry which is preliminary data.</text>
</comment>
<evidence type="ECO:0000313" key="2">
    <source>
        <dbReference type="Proteomes" id="UP000289738"/>
    </source>
</evidence>
<proteinExistence type="predicted"/>